<dbReference type="GO" id="GO:0030245">
    <property type="term" value="P:cellulose catabolic process"/>
    <property type="evidence" value="ECO:0007669"/>
    <property type="project" value="InterPro"/>
</dbReference>
<organism evidence="3 4">
    <name type="scientific">Plasmopara halstedii</name>
    <name type="common">Downy mildew of sunflower</name>
    <dbReference type="NCBI Taxonomy" id="4781"/>
    <lineage>
        <taxon>Eukaryota</taxon>
        <taxon>Sar</taxon>
        <taxon>Stramenopiles</taxon>
        <taxon>Oomycota</taxon>
        <taxon>Peronosporomycetes</taxon>
        <taxon>Peronosporales</taxon>
        <taxon>Peronosporaceae</taxon>
        <taxon>Plasmopara</taxon>
    </lineage>
</organism>
<name>A0A0P1AZY1_PLAHL</name>
<dbReference type="Gene3D" id="3.20.20.40">
    <property type="entry name" value="1, 4-beta cellobiohydrolase"/>
    <property type="match status" value="1"/>
</dbReference>
<dbReference type="Proteomes" id="UP000054928">
    <property type="component" value="Unassembled WGS sequence"/>
</dbReference>
<dbReference type="OMA" id="NNFQTAM"/>
<sequence>MAKISRMLLAVIALQSTILAEDLCSTTPYSYSLAKTTYPNLKTALETLEQYSITAWYTDRQSEAASTALLANITSKCSEDTRMTIVVYGLPNKDCNAGLSSDGTVQNSKDYEKFLSKLTSAIGSRKVLYIVEPDAVGLLADNGCGKAAGYLENLKIAVTALSANPNAVLYMDIGYWLLADPSKTTEVAKIVKELCTSSNLKGVAINTSNYRSNDECTTYCNNFQTAMGSTTMSCIVDTSRNYNGSPTTDWCNIKSAGIGKPPTSETGFSNIDYYLWVKPPGESDGICSGVTQSNVSLTGVNAGSFYDEGFRLLWDQGYFVKEQGMPMISDGSTVETIGKTGLETLDNSVEQDVGQDSDSTTTEAGTVTPVDIESLGIPTTPSIPTTNTTTAIETPNVTPSTIPLINSSCKTKTSLRQL</sequence>
<dbReference type="Pfam" id="PF01341">
    <property type="entry name" value="Glyco_hydro_6"/>
    <property type="match status" value="1"/>
</dbReference>
<dbReference type="GO" id="GO:0004553">
    <property type="term" value="F:hydrolase activity, hydrolyzing O-glycosyl compounds"/>
    <property type="evidence" value="ECO:0007669"/>
    <property type="project" value="InterPro"/>
</dbReference>
<dbReference type="SUPFAM" id="SSF51989">
    <property type="entry name" value="Glycosyl hydrolases family 6, cellulases"/>
    <property type="match status" value="1"/>
</dbReference>
<evidence type="ECO:0000313" key="3">
    <source>
        <dbReference type="EMBL" id="CEG46934.1"/>
    </source>
</evidence>
<dbReference type="PRINTS" id="PR00733">
    <property type="entry name" value="GLHYDRLASE6"/>
</dbReference>
<dbReference type="FunFam" id="3.20.20.40:FF:000003">
    <property type="entry name" value="Glucanase"/>
    <property type="match status" value="1"/>
</dbReference>
<feature type="signal peptide" evidence="2">
    <location>
        <begin position="1"/>
        <end position="20"/>
    </location>
</feature>
<feature type="chain" id="PRO_5025405142" description="Glycoside hydrolase" evidence="2">
    <location>
        <begin position="21"/>
        <end position="418"/>
    </location>
</feature>
<keyword evidence="2" id="KW-0732">Signal</keyword>
<dbReference type="RefSeq" id="XP_024583303.1">
    <property type="nucleotide sequence ID" value="XM_024717844.1"/>
</dbReference>
<evidence type="ECO:0000313" key="4">
    <source>
        <dbReference type="Proteomes" id="UP000054928"/>
    </source>
</evidence>
<dbReference type="OrthoDB" id="64893at2759"/>
<feature type="region of interest" description="Disordered" evidence="1">
    <location>
        <begin position="372"/>
        <end position="399"/>
    </location>
</feature>
<keyword evidence="4" id="KW-1185">Reference proteome</keyword>
<dbReference type="InterPro" id="IPR036434">
    <property type="entry name" value="Beta_cellobiohydrolase_sf"/>
</dbReference>
<accession>A0A0P1AZY1</accession>
<dbReference type="STRING" id="4781.A0A0P1AZY1"/>
<dbReference type="GeneID" id="36398658"/>
<dbReference type="EMBL" id="CCYD01002371">
    <property type="protein sequence ID" value="CEG46934.1"/>
    <property type="molecule type" value="Genomic_DNA"/>
</dbReference>
<protein>
    <recommendedName>
        <fullName evidence="5">Glycoside hydrolase</fullName>
    </recommendedName>
</protein>
<dbReference type="AlphaFoldDB" id="A0A0P1AZY1"/>
<feature type="compositionally biased region" description="Low complexity" evidence="1">
    <location>
        <begin position="377"/>
        <end position="399"/>
    </location>
</feature>
<dbReference type="PANTHER" id="PTHR34876">
    <property type="match status" value="1"/>
</dbReference>
<evidence type="ECO:0000256" key="2">
    <source>
        <dbReference type="SAM" id="SignalP"/>
    </source>
</evidence>
<reference evidence="4" key="1">
    <citation type="submission" date="2014-09" db="EMBL/GenBank/DDBJ databases">
        <authorList>
            <person name="Sharma Rahul"/>
            <person name="Thines Marco"/>
        </authorList>
    </citation>
    <scope>NUCLEOTIDE SEQUENCE [LARGE SCALE GENOMIC DNA]</scope>
</reference>
<dbReference type="PANTHER" id="PTHR34876:SF4">
    <property type="entry name" value="1,4-BETA-D-GLUCAN CELLOBIOHYDROLASE C-RELATED"/>
    <property type="match status" value="1"/>
</dbReference>
<evidence type="ECO:0008006" key="5">
    <source>
        <dbReference type="Google" id="ProtNLM"/>
    </source>
</evidence>
<proteinExistence type="predicted"/>
<evidence type="ECO:0000256" key="1">
    <source>
        <dbReference type="SAM" id="MobiDB-lite"/>
    </source>
</evidence>
<dbReference type="InterPro" id="IPR016288">
    <property type="entry name" value="Beta_cellobiohydrolase"/>
</dbReference>